<reference evidence="2" key="1">
    <citation type="submission" date="2016-10" db="EMBL/GenBank/DDBJ databases">
        <authorList>
            <person name="Varghese N."/>
            <person name="Submissions S."/>
        </authorList>
    </citation>
    <scope>NUCLEOTIDE SEQUENCE [LARGE SCALE GENOMIC DNA]</scope>
    <source>
        <strain evidence="2">DSM 11526</strain>
    </source>
</reference>
<dbReference type="InterPro" id="IPR006498">
    <property type="entry name" value="Tail_tube"/>
</dbReference>
<dbReference type="OrthoDB" id="3078668at2"/>
<evidence type="ECO:0000313" key="1">
    <source>
        <dbReference type="EMBL" id="SEA28340.1"/>
    </source>
</evidence>
<organism evidence="1 2">
    <name type="scientific">Marinobacterium iners DSM 11526</name>
    <dbReference type="NCBI Taxonomy" id="1122198"/>
    <lineage>
        <taxon>Bacteria</taxon>
        <taxon>Pseudomonadati</taxon>
        <taxon>Pseudomonadota</taxon>
        <taxon>Gammaproteobacteria</taxon>
        <taxon>Oceanospirillales</taxon>
        <taxon>Oceanospirillaceae</taxon>
        <taxon>Marinobacterium</taxon>
    </lineage>
</organism>
<accession>A0A1H3ZXD7</accession>
<proteinExistence type="predicted"/>
<evidence type="ECO:0008006" key="3">
    <source>
        <dbReference type="Google" id="ProtNLM"/>
    </source>
</evidence>
<dbReference type="RefSeq" id="WP_091823473.1">
    <property type="nucleotide sequence ID" value="NZ_FNRJ01000002.1"/>
</dbReference>
<keyword evidence="2" id="KW-1185">Reference proteome</keyword>
<dbReference type="STRING" id="1122198.SAMN02745729_102201"/>
<name>A0A1H3ZXD7_9GAMM</name>
<dbReference type="Pfam" id="PF04985">
    <property type="entry name" value="Phage_tube"/>
    <property type="match status" value="1"/>
</dbReference>
<dbReference type="AlphaFoldDB" id="A0A1H3ZXD7"/>
<dbReference type="Proteomes" id="UP000242469">
    <property type="component" value="Unassembled WGS sequence"/>
</dbReference>
<gene>
    <name evidence="1" type="ORF">SAMN02745729_102201</name>
</gene>
<protein>
    <recommendedName>
        <fullName evidence="3">Phage major tail tube protein</fullName>
    </recommendedName>
</protein>
<sequence>MALPRKLKNMNLFNDGLSYVGEVGEVTLPGLERIMEDWRGGGMNGPVKTDHGQEALSMEWTCGGLMDDALRQYGITTHDGVQLRFAGAYQRDDTGDVDAVEVVARGRHSKIDMGTAKPGEGTEFKVTSELSYYKLSINGEPVIEIDLINMVEIVDGEDRLANQRRAIGL</sequence>
<dbReference type="NCBIfam" id="TIGR01611">
    <property type="entry name" value="tail_tube"/>
    <property type="match status" value="1"/>
</dbReference>
<evidence type="ECO:0000313" key="2">
    <source>
        <dbReference type="Proteomes" id="UP000242469"/>
    </source>
</evidence>
<dbReference type="EMBL" id="FNRJ01000002">
    <property type="protein sequence ID" value="SEA28340.1"/>
    <property type="molecule type" value="Genomic_DNA"/>
</dbReference>